<organism evidence="2 3">
    <name type="scientific">Adhaeribacter pallidiroseus</name>
    <dbReference type="NCBI Taxonomy" id="2072847"/>
    <lineage>
        <taxon>Bacteria</taxon>
        <taxon>Pseudomonadati</taxon>
        <taxon>Bacteroidota</taxon>
        <taxon>Cytophagia</taxon>
        <taxon>Cytophagales</taxon>
        <taxon>Hymenobacteraceae</taxon>
        <taxon>Adhaeribacter</taxon>
    </lineage>
</organism>
<dbReference type="Pfam" id="PF18962">
    <property type="entry name" value="Por_Secre_tail"/>
    <property type="match status" value="1"/>
</dbReference>
<dbReference type="InterPro" id="IPR026444">
    <property type="entry name" value="Secre_tail"/>
</dbReference>
<sequence length="1077" mass="116036">MKTPLSCFYLVLESRIFTPWWRQVGAILLFTLTLPAVTCAQNKIWDKSIGGNFPRIQQTREGGFITAGNVRSASKQGFGLIKLTADGILIWEKSFVGNGTSFFLTALQQTQDDGYILGGYTNAGKSGDKSEASRGQFDYWVVKVKADGSKEWDKTLGGNRDDLLAAIQQTPDGGYIVGGSSTSGISGDKTQENQNGASIGYTQDYWVVKLTANGSKAWDKSFGGDDQDQLATVQLTQDGGYILGGSSNSDISGDKTQDEIGSSNFLDFWLIKLNAQGNKVWDKTIGGTREDILESLQATQDGGFIVGGTSDSDKSGDKSESFKSLVPGIPDYWVVKLTAEGNKVWDNTIGGDRDDFLAGVQQTQDGGYIVGGSSVSRVGEDKTEAPVGNVNSEFPEEFVDYWVVKLTPNGTKVWDKTIGGDQKDELNTILQTQDGNYLLAGTSSSGISGDKTAAETGLWLVKLDNSNTNISQYIAFETIPDKTVASVPFTLSARASSGLPVTFSIVSGPATLQDSTITLTGVGTVTIKAIQAGNAQFKPTEATQTFRVTPVLLAWDRRYGGSGTDNFTSVIKTADGGYLSGGYTNSGVSGDKTQGSQGQNDYWIVKSDKNGQKIWDKRFGGTGNDYLNRLIQTQDGGYLLAGSSFSGKEGDKTEASRGSRDYWIVKTDKNGTKQWDKTFGGTGQDELIKVIQLASGEYILGGYSNSPISGDKSQASRGGRDYWVVKISKTGTKVWDKRYGGAATEELGSFILTADGGLLLGGTSDSNTGGDKKENSRGYSDYWVVKTNARGTLEWSKTFGGDDTEKAYTIGQAQGSNYFIAGWSYSGKSGEKSQDNQGGKDYWLLKFNAAGNKIWDKTFGGNNDDELRASTYTSQGHYLLAGHSLSGVSGDKSQASQGESDYWLVEVDENGNKVQDQRFGGSGTEELRTITQTREGGLLLGGRSNSGVRGDKTQPSQSSTDFWLVKVLPTTSAMAAARTTSFTEEAPATASLSTVVAYPNPFSDRLRVRFSLPKTQPATLRVLDSQGREIKKLFQGEAQADKKYEVEWQAGKQTNGLYLLQLQTPAVRNTQKVLLSK</sequence>
<name>A0A369QH37_9BACT</name>
<reference evidence="2 3" key="1">
    <citation type="submission" date="2018-04" db="EMBL/GenBank/DDBJ databases">
        <title>Adhaeribacter sp. HMF7616 genome sequencing and assembly.</title>
        <authorList>
            <person name="Kang H."/>
            <person name="Kang J."/>
            <person name="Cha I."/>
            <person name="Kim H."/>
            <person name="Joh K."/>
        </authorList>
    </citation>
    <scope>NUCLEOTIDE SEQUENCE [LARGE SCALE GENOMIC DNA]</scope>
    <source>
        <strain evidence="2 3">HMF7616</strain>
    </source>
</reference>
<evidence type="ECO:0000259" key="1">
    <source>
        <dbReference type="Pfam" id="PF18962"/>
    </source>
</evidence>
<dbReference type="NCBIfam" id="TIGR04183">
    <property type="entry name" value="Por_Secre_tail"/>
    <property type="match status" value="1"/>
</dbReference>
<proteinExistence type="predicted"/>
<dbReference type="Proteomes" id="UP000253919">
    <property type="component" value="Unassembled WGS sequence"/>
</dbReference>
<evidence type="ECO:0000313" key="3">
    <source>
        <dbReference type="Proteomes" id="UP000253919"/>
    </source>
</evidence>
<gene>
    <name evidence="2" type="ORF">AHMF7616_02833</name>
</gene>
<keyword evidence="3" id="KW-1185">Reference proteome</keyword>
<dbReference type="AlphaFoldDB" id="A0A369QH37"/>
<comment type="caution">
    <text evidence="2">The sequence shown here is derived from an EMBL/GenBank/DDBJ whole genome shotgun (WGS) entry which is preliminary data.</text>
</comment>
<feature type="domain" description="Secretion system C-terminal sorting" evidence="1">
    <location>
        <begin position="998"/>
        <end position="1073"/>
    </location>
</feature>
<dbReference type="OrthoDB" id="9779968at2"/>
<dbReference type="PANTHER" id="PTHR42754">
    <property type="entry name" value="ENDOGLUCANASE"/>
    <property type="match status" value="1"/>
</dbReference>
<dbReference type="PANTHER" id="PTHR42754:SF1">
    <property type="entry name" value="LIPOPROTEIN"/>
    <property type="match status" value="1"/>
</dbReference>
<dbReference type="RefSeq" id="WP_115373411.1">
    <property type="nucleotide sequence ID" value="NZ_QASA01000001.1"/>
</dbReference>
<protein>
    <recommendedName>
        <fullName evidence="1">Secretion system C-terminal sorting domain-containing protein</fullName>
    </recommendedName>
</protein>
<accession>A0A369QH37</accession>
<evidence type="ECO:0000313" key="2">
    <source>
        <dbReference type="EMBL" id="RDC64221.1"/>
    </source>
</evidence>
<dbReference type="EMBL" id="QASA01000001">
    <property type="protein sequence ID" value="RDC64221.1"/>
    <property type="molecule type" value="Genomic_DNA"/>
</dbReference>